<gene>
    <name evidence="7" type="ORF">LKD48_00010</name>
</gene>
<dbReference type="RefSeq" id="WP_118616481.1">
    <property type="nucleotide sequence ID" value="NZ_JAJEQN010000001.1"/>
</dbReference>
<dbReference type="EMBL" id="JAJEQN010000001">
    <property type="protein sequence ID" value="MCC2220032.1"/>
    <property type="molecule type" value="Genomic_DNA"/>
</dbReference>
<comment type="similarity">
    <text evidence="5">Belongs to the FNT transporter (TC 1.A.16) family.</text>
</comment>
<comment type="caution">
    <text evidence="7">The sequence shown here is derived from an EMBL/GenBank/DDBJ whole genome shotgun (WGS) entry which is preliminary data.</text>
</comment>
<evidence type="ECO:0000313" key="7">
    <source>
        <dbReference type="EMBL" id="MCC2220032.1"/>
    </source>
</evidence>
<evidence type="ECO:0000256" key="2">
    <source>
        <dbReference type="ARBA" id="ARBA00022692"/>
    </source>
</evidence>
<dbReference type="GO" id="GO:0005886">
    <property type="term" value="C:plasma membrane"/>
    <property type="evidence" value="ECO:0007669"/>
    <property type="project" value="TreeGrafter"/>
</dbReference>
<keyword evidence="4 6" id="KW-0472">Membrane</keyword>
<feature type="transmembrane region" description="Helical" evidence="6">
    <location>
        <begin position="62"/>
        <end position="83"/>
    </location>
</feature>
<evidence type="ECO:0000256" key="4">
    <source>
        <dbReference type="ARBA" id="ARBA00023136"/>
    </source>
</evidence>
<evidence type="ECO:0000256" key="5">
    <source>
        <dbReference type="ARBA" id="ARBA00049660"/>
    </source>
</evidence>
<comment type="subcellular location">
    <subcellularLocation>
        <location evidence="1">Membrane</location>
        <topology evidence="1">Multi-pass membrane protein</topology>
    </subcellularLocation>
</comment>
<dbReference type="Proteomes" id="UP001198200">
    <property type="component" value="Unassembled WGS sequence"/>
</dbReference>
<feature type="transmembrane region" description="Helical" evidence="6">
    <location>
        <begin position="250"/>
        <end position="272"/>
    </location>
</feature>
<evidence type="ECO:0000256" key="3">
    <source>
        <dbReference type="ARBA" id="ARBA00022989"/>
    </source>
</evidence>
<organism evidence="7 8">
    <name type="scientific">Anthropogastromicrobium aceti</name>
    <dbReference type="NCBI Taxonomy" id="2981768"/>
    <lineage>
        <taxon>Bacteria</taxon>
        <taxon>Bacillati</taxon>
        <taxon>Bacillota</taxon>
        <taxon>Clostridia</taxon>
        <taxon>Lachnospirales</taxon>
        <taxon>Lachnospiraceae</taxon>
        <taxon>Anthropogastromicrobium</taxon>
    </lineage>
</organism>
<dbReference type="InterPro" id="IPR024002">
    <property type="entry name" value="For/NO2_transpt_CS"/>
</dbReference>
<accession>A0AAE3JBN0</accession>
<evidence type="ECO:0000256" key="1">
    <source>
        <dbReference type="ARBA" id="ARBA00004141"/>
    </source>
</evidence>
<dbReference type="InterPro" id="IPR023271">
    <property type="entry name" value="Aquaporin-like"/>
</dbReference>
<name>A0AAE3JBN0_9FIRM</name>
<evidence type="ECO:0000256" key="6">
    <source>
        <dbReference type="SAM" id="Phobius"/>
    </source>
</evidence>
<keyword evidence="3 6" id="KW-1133">Transmembrane helix</keyword>
<dbReference type="Pfam" id="PF01226">
    <property type="entry name" value="Form_Nir_trans"/>
    <property type="match status" value="1"/>
</dbReference>
<reference evidence="7 8" key="1">
    <citation type="submission" date="2021-10" db="EMBL/GenBank/DDBJ databases">
        <title>Anaerobic single-cell dispensing facilitates the cultivation of human gut bacteria.</title>
        <authorList>
            <person name="Afrizal A."/>
        </authorList>
    </citation>
    <scope>NUCLEOTIDE SEQUENCE [LARGE SCALE GENOMIC DNA]</scope>
    <source>
        <strain evidence="7 8">CLA-AA-H224</strain>
    </source>
</reference>
<dbReference type="PANTHER" id="PTHR30520">
    <property type="entry name" value="FORMATE TRANSPORTER-RELATED"/>
    <property type="match status" value="1"/>
</dbReference>
<feature type="transmembrane region" description="Helical" evidence="6">
    <location>
        <begin position="29"/>
        <end position="50"/>
    </location>
</feature>
<dbReference type="AlphaFoldDB" id="A0AAE3JBN0"/>
<proteinExistence type="inferred from homology"/>
<dbReference type="GO" id="GO:0015499">
    <property type="term" value="F:formate transmembrane transporter activity"/>
    <property type="evidence" value="ECO:0007669"/>
    <property type="project" value="TreeGrafter"/>
</dbReference>
<dbReference type="PANTHER" id="PTHR30520:SF6">
    <property type="entry name" value="FORMATE_NITRATE FAMILY TRANSPORTER (EUROFUNG)"/>
    <property type="match status" value="1"/>
</dbReference>
<protein>
    <submittedName>
        <fullName evidence="7">Formate/nitrite transporter family protein</fullName>
    </submittedName>
</protein>
<feature type="transmembrane region" description="Helical" evidence="6">
    <location>
        <begin position="185"/>
        <end position="210"/>
    </location>
</feature>
<keyword evidence="2 6" id="KW-0812">Transmembrane</keyword>
<evidence type="ECO:0000313" key="8">
    <source>
        <dbReference type="Proteomes" id="UP001198200"/>
    </source>
</evidence>
<keyword evidence="8" id="KW-1185">Reference proteome</keyword>
<dbReference type="PROSITE" id="PS01005">
    <property type="entry name" value="FORMATE_NITRITE_TP_1"/>
    <property type="match status" value="1"/>
</dbReference>
<feature type="transmembrane region" description="Helical" evidence="6">
    <location>
        <begin position="157"/>
        <end position="178"/>
    </location>
</feature>
<feature type="transmembrane region" description="Helical" evidence="6">
    <location>
        <begin position="104"/>
        <end position="126"/>
    </location>
</feature>
<dbReference type="InterPro" id="IPR000292">
    <property type="entry name" value="For/NO2_transpt"/>
</dbReference>
<dbReference type="Gene3D" id="1.20.1080.10">
    <property type="entry name" value="Glycerol uptake facilitator protein"/>
    <property type="match status" value="1"/>
</dbReference>
<sequence>MEGFLSVKEATKSYAQGCKAKAATPIGKLFGKAMLAGMMIGMGAAASSVAAHSVANVGLARLTAAVVFPVGLMMVILLGAELFTGDCLMALGVAEKHISVADCIRVLVLVFLGNFAGALIFTALVYCSGQLDYSAGGLGAYTIKVAYGKATLPFGKAFTSGILCNILVCAAVLMAICAKDISGKLLVSFFVIMLFVTAGFEHCVANMYYITAGLFCKMNPDYVNKAMELYGYTEAQLSQLSWGSFLVKNLIPVTLGNIVGGICCIGLPLLYLNREKK</sequence>